<evidence type="ECO:0008006" key="3">
    <source>
        <dbReference type="Google" id="ProtNLM"/>
    </source>
</evidence>
<dbReference type="AlphaFoldDB" id="A0A6M3LNL5"/>
<proteinExistence type="predicted"/>
<dbReference type="SUPFAM" id="SSF102114">
    <property type="entry name" value="Radical SAM enzymes"/>
    <property type="match status" value="1"/>
</dbReference>
<organism evidence="2">
    <name type="scientific">viral metagenome</name>
    <dbReference type="NCBI Taxonomy" id="1070528"/>
    <lineage>
        <taxon>unclassified sequences</taxon>
        <taxon>metagenomes</taxon>
        <taxon>organismal metagenomes</taxon>
    </lineage>
</organism>
<protein>
    <recommendedName>
        <fullName evidence="3">Radical SAM superfamily protein</fullName>
    </recommendedName>
</protein>
<name>A0A6M3LNL5_9ZZZZ</name>
<dbReference type="EMBL" id="MT143222">
    <property type="protein sequence ID" value="QJA94325.1"/>
    <property type="molecule type" value="Genomic_DNA"/>
</dbReference>
<sequence>MVRISLLTDAPKHNLALMKLSAIHKNMGDDVRLNMPLWSADKTYASVLFEWNKGKYFADEYGGPAFGGGNGISNVKPDYSLFPIDYSLGYTYRYCPRRCGFCKVHKMESDKTHYSIWTFHNPSFKKICLLNNNAFADPQWRDTFEEIWDAGLTVVDENGYDLRLVDEGKAQALKKTKWVNGHDPHFAWDGMKDETSIVNGLSEINRAGMKLKSIYVLCGFDTTLEQDIYRCQKIHDMGHDPFPMLYTESSLLLKFRRMIYLRFYRNTGNIEKAWKEYQS</sequence>
<evidence type="ECO:0000313" key="1">
    <source>
        <dbReference type="EMBL" id="QJA76316.1"/>
    </source>
</evidence>
<dbReference type="InterPro" id="IPR058240">
    <property type="entry name" value="rSAM_sf"/>
</dbReference>
<dbReference type="EMBL" id="MT142217">
    <property type="protein sequence ID" value="QJA76316.1"/>
    <property type="molecule type" value="Genomic_DNA"/>
</dbReference>
<evidence type="ECO:0000313" key="2">
    <source>
        <dbReference type="EMBL" id="QJA94325.1"/>
    </source>
</evidence>
<gene>
    <name evidence="1" type="ORF">MM415A01533_0015</name>
    <name evidence="2" type="ORF">MM415B03898_0008</name>
</gene>
<accession>A0A6M3LNL5</accession>
<reference evidence="2" key="1">
    <citation type="submission" date="2020-03" db="EMBL/GenBank/DDBJ databases">
        <title>The deep terrestrial virosphere.</title>
        <authorList>
            <person name="Holmfeldt K."/>
            <person name="Nilsson E."/>
            <person name="Simone D."/>
            <person name="Lopez-Fernandez M."/>
            <person name="Wu X."/>
            <person name="de Brujin I."/>
            <person name="Lundin D."/>
            <person name="Andersson A."/>
            <person name="Bertilsson S."/>
            <person name="Dopson M."/>
        </authorList>
    </citation>
    <scope>NUCLEOTIDE SEQUENCE</scope>
    <source>
        <strain evidence="1">MM415A01533</strain>
        <strain evidence="2">MM415B03898</strain>
    </source>
</reference>